<dbReference type="GO" id="GO:0005789">
    <property type="term" value="C:endoplasmic reticulum membrane"/>
    <property type="evidence" value="ECO:0007669"/>
    <property type="project" value="UniProtKB-SubCell"/>
</dbReference>
<dbReference type="GO" id="GO:0071586">
    <property type="term" value="P:CAAX-box protein processing"/>
    <property type="evidence" value="ECO:0007669"/>
    <property type="project" value="InterPro"/>
</dbReference>
<feature type="transmembrane region" description="Helical" evidence="11">
    <location>
        <begin position="84"/>
        <end position="105"/>
    </location>
</feature>
<dbReference type="OrthoDB" id="433157at2759"/>
<keyword evidence="5" id="KW-0378">Hydrolase</keyword>
<proteinExistence type="inferred from homology"/>
<keyword evidence="4 11" id="KW-0812">Transmembrane</keyword>
<dbReference type="AlphaFoldDB" id="C5LNK9"/>
<sequence length="263" mass="28672">MLAVTTAVLYCSVCSGLFVGLLYIWPLLGLHSDVLNPKTRDRTDVIQLRSLSVVSASLISYFIVSSVTDHRIQVLDLLIHPSTALKSAAVGLILTLTLMAGPLMYGGNSLGNLNKWQVARALIIAPVTEEFVFRGCCDALLQEASISFPWRLVLCGPVFFTLAHVHHFTKEILANPVRGILLACVTVSYTGVFGAFCTALLESTGSLAGPIASHIVCNYTGLPDFDFKSNNVRKVAVHCTGVLLFLVECVYFGLFHYESRFEL</sequence>
<dbReference type="InParanoid" id="C5LNK9"/>
<keyword evidence="8 11" id="KW-0472">Membrane</keyword>
<comment type="similarity">
    <text evidence="2">Belongs to the peptidase U48 family.</text>
</comment>
<dbReference type="Proteomes" id="UP000007800">
    <property type="component" value="Unassembled WGS sequence"/>
</dbReference>
<organism evidence="14">
    <name type="scientific">Perkinsus marinus (strain ATCC 50983 / TXsc)</name>
    <dbReference type="NCBI Taxonomy" id="423536"/>
    <lineage>
        <taxon>Eukaryota</taxon>
        <taxon>Sar</taxon>
        <taxon>Alveolata</taxon>
        <taxon>Perkinsozoa</taxon>
        <taxon>Perkinsea</taxon>
        <taxon>Perkinsida</taxon>
        <taxon>Perkinsidae</taxon>
        <taxon>Perkinsus</taxon>
    </lineage>
</organism>
<dbReference type="InterPro" id="IPR039731">
    <property type="entry name" value="Rce1"/>
</dbReference>
<name>C5LNK9_PERM5</name>
<evidence type="ECO:0000256" key="9">
    <source>
        <dbReference type="ARBA" id="ARBA00047280"/>
    </source>
</evidence>
<dbReference type="PANTHER" id="PTHR13046:SF0">
    <property type="entry name" value="CAAX PRENYL PROTEASE 2"/>
    <property type="match status" value="1"/>
</dbReference>
<comment type="catalytic activity">
    <reaction evidence="9">
        <text>Hydrolyzes the peptide bond -P2-(S-farnesyl or geranylgeranyl)C-P1'-P2'-P3'-COOH where P1' and P2' are amino acids with aliphatic sidechains and P3' is any C-terminal residue.</text>
        <dbReference type="EC" id="3.4.26.1"/>
    </reaction>
</comment>
<protein>
    <recommendedName>
        <fullName evidence="10">intramembrane prenyl-peptidase Rce1</fullName>
        <ecNumber evidence="10">3.4.26.1</ecNumber>
    </recommendedName>
</protein>
<evidence type="ECO:0000256" key="3">
    <source>
        <dbReference type="ARBA" id="ARBA00022670"/>
    </source>
</evidence>
<evidence type="ECO:0000256" key="11">
    <source>
        <dbReference type="SAM" id="Phobius"/>
    </source>
</evidence>
<accession>C5LNK9</accession>
<evidence type="ECO:0000256" key="5">
    <source>
        <dbReference type="ARBA" id="ARBA00022801"/>
    </source>
</evidence>
<evidence type="ECO:0000256" key="6">
    <source>
        <dbReference type="ARBA" id="ARBA00022824"/>
    </source>
</evidence>
<dbReference type="PANTHER" id="PTHR13046">
    <property type="entry name" value="PROTEASE U48 CAAX PRENYL PROTEASE RCE1"/>
    <property type="match status" value="1"/>
</dbReference>
<feature type="transmembrane region" description="Helical" evidence="11">
    <location>
        <begin position="180"/>
        <end position="201"/>
    </location>
</feature>
<keyword evidence="7 11" id="KW-1133">Transmembrane helix</keyword>
<dbReference type="GeneID" id="9040259"/>
<keyword evidence="6" id="KW-0256">Endoplasmic reticulum</keyword>
<evidence type="ECO:0000256" key="10">
    <source>
        <dbReference type="ARBA" id="ARBA00049729"/>
    </source>
</evidence>
<feature type="transmembrane region" description="Helical" evidence="11">
    <location>
        <begin position="235"/>
        <end position="257"/>
    </location>
</feature>
<evidence type="ECO:0000256" key="7">
    <source>
        <dbReference type="ARBA" id="ARBA00022989"/>
    </source>
</evidence>
<evidence type="ECO:0000256" key="1">
    <source>
        <dbReference type="ARBA" id="ARBA00004477"/>
    </source>
</evidence>
<evidence type="ECO:0000313" key="13">
    <source>
        <dbReference type="EMBL" id="EER01685.1"/>
    </source>
</evidence>
<evidence type="ECO:0000256" key="8">
    <source>
        <dbReference type="ARBA" id="ARBA00023136"/>
    </source>
</evidence>
<dbReference type="RefSeq" id="XP_002768967.1">
    <property type="nucleotide sequence ID" value="XM_002768921.1"/>
</dbReference>
<evidence type="ECO:0000259" key="12">
    <source>
        <dbReference type="Pfam" id="PF02517"/>
    </source>
</evidence>
<feature type="domain" description="CAAX prenyl protease 2/Lysostaphin resistance protein A-like" evidence="12">
    <location>
        <begin position="116"/>
        <end position="219"/>
    </location>
</feature>
<reference evidence="13 14" key="1">
    <citation type="submission" date="2008-07" db="EMBL/GenBank/DDBJ databases">
        <authorList>
            <person name="El-Sayed N."/>
            <person name="Caler E."/>
            <person name="Inman J."/>
            <person name="Amedeo P."/>
            <person name="Hass B."/>
            <person name="Wortman J."/>
        </authorList>
    </citation>
    <scope>NUCLEOTIDE SEQUENCE [LARGE SCALE GENOMIC DNA]</scope>
    <source>
        <strain evidence="14">ATCC 50983 / TXsc</strain>
    </source>
</reference>
<dbReference type="OMA" id="YINTRTF"/>
<evidence type="ECO:0000313" key="14">
    <source>
        <dbReference type="Proteomes" id="UP000007800"/>
    </source>
</evidence>
<evidence type="ECO:0000256" key="4">
    <source>
        <dbReference type="ARBA" id="ARBA00022692"/>
    </source>
</evidence>
<dbReference type="InterPro" id="IPR003675">
    <property type="entry name" value="Rce1/LyrA-like_dom"/>
</dbReference>
<keyword evidence="3 13" id="KW-0645">Protease</keyword>
<dbReference type="GO" id="GO:0004222">
    <property type="term" value="F:metalloendopeptidase activity"/>
    <property type="evidence" value="ECO:0007669"/>
    <property type="project" value="InterPro"/>
</dbReference>
<evidence type="ECO:0000256" key="2">
    <source>
        <dbReference type="ARBA" id="ARBA00006897"/>
    </source>
</evidence>
<dbReference type="Pfam" id="PF02517">
    <property type="entry name" value="Rce1-like"/>
    <property type="match status" value="1"/>
</dbReference>
<comment type="subcellular location">
    <subcellularLocation>
        <location evidence="1">Endoplasmic reticulum membrane</location>
        <topology evidence="1">Multi-pass membrane protein</topology>
    </subcellularLocation>
</comment>
<gene>
    <name evidence="13" type="ORF">Pmar_PMAR018866</name>
</gene>
<dbReference type="EMBL" id="GG683800">
    <property type="protein sequence ID" value="EER01685.1"/>
    <property type="molecule type" value="Genomic_DNA"/>
</dbReference>
<keyword evidence="14" id="KW-1185">Reference proteome</keyword>
<feature type="transmembrane region" description="Helical" evidence="11">
    <location>
        <begin position="7"/>
        <end position="25"/>
    </location>
</feature>
<dbReference type="EC" id="3.4.26.1" evidence="10"/>